<feature type="domain" description="OBG-type G" evidence="4">
    <location>
        <begin position="3"/>
        <end position="275"/>
    </location>
</feature>
<evidence type="ECO:0000259" key="4">
    <source>
        <dbReference type="PROSITE" id="PS51710"/>
    </source>
</evidence>
<dbReference type="PRINTS" id="PR00326">
    <property type="entry name" value="GTP1OBG"/>
</dbReference>
<dbReference type="Pfam" id="PF01926">
    <property type="entry name" value="MMR_HSR1"/>
    <property type="match status" value="1"/>
</dbReference>
<dbReference type="PANTHER" id="PTHR23305">
    <property type="entry name" value="OBG GTPASE FAMILY"/>
    <property type="match status" value="1"/>
</dbReference>
<dbReference type="PANTHER" id="PTHR23305:SF1">
    <property type="entry name" value="OBG-TYPE G DOMAIN-CONTAINING PROTEIN"/>
    <property type="match status" value="1"/>
</dbReference>
<dbReference type="Gene3D" id="3.10.20.30">
    <property type="match status" value="1"/>
</dbReference>
<dbReference type="SUPFAM" id="SSF52540">
    <property type="entry name" value="P-loop containing nucleoside triphosphate hydrolases"/>
    <property type="match status" value="1"/>
</dbReference>
<dbReference type="GeneID" id="36409144"/>
<dbReference type="PROSITE" id="PS51710">
    <property type="entry name" value="G_OBG"/>
    <property type="match status" value="1"/>
</dbReference>
<reference evidence="6" key="1">
    <citation type="submission" date="2014-09" db="EMBL/GenBank/DDBJ databases">
        <authorList>
            <person name="Sharma Rahul"/>
            <person name="Thines Marco"/>
        </authorList>
    </citation>
    <scope>NUCLEOTIDE SEQUENCE [LARGE SCALE GENOMIC DNA]</scope>
</reference>
<accession>A0A0P1ARH4</accession>
<dbReference type="InterPro" id="IPR031167">
    <property type="entry name" value="G_OBG"/>
</dbReference>
<dbReference type="AlphaFoldDB" id="A0A0P1ARH4"/>
<dbReference type="InterPro" id="IPR013646">
    <property type="entry name" value="YGR210-like_G4"/>
</dbReference>
<proteinExistence type="predicted"/>
<dbReference type="OMA" id="WILGNLM"/>
<dbReference type="Gene3D" id="3.40.50.300">
    <property type="entry name" value="P-loop containing nucleotide triphosphate hydrolases"/>
    <property type="match status" value="1"/>
</dbReference>
<protein>
    <submittedName>
        <fullName evidence="5">Gtp binding protein</fullName>
    </submittedName>
</protein>
<dbReference type="STRING" id="4781.A0A0P1ARH4"/>
<evidence type="ECO:0000256" key="3">
    <source>
        <dbReference type="SAM" id="MobiDB-lite"/>
    </source>
</evidence>
<dbReference type="InterPro" id="IPR006073">
    <property type="entry name" value="GTP-bd"/>
</dbReference>
<dbReference type="InterPro" id="IPR027417">
    <property type="entry name" value="P-loop_NTPase"/>
</dbReference>
<dbReference type="GO" id="GO:0016887">
    <property type="term" value="F:ATP hydrolysis activity"/>
    <property type="evidence" value="ECO:0007669"/>
    <property type="project" value="TreeGrafter"/>
</dbReference>
<dbReference type="Gene3D" id="1.10.8.470">
    <property type="match status" value="1"/>
</dbReference>
<evidence type="ECO:0000313" key="6">
    <source>
        <dbReference type="Proteomes" id="UP000054928"/>
    </source>
</evidence>
<keyword evidence="6" id="KW-1185">Reference proteome</keyword>
<keyword evidence="1" id="KW-0547">Nucleotide-binding</keyword>
<dbReference type="EMBL" id="CCYD01000810">
    <property type="protein sequence ID" value="CEG43798.1"/>
    <property type="molecule type" value="Genomic_DNA"/>
</dbReference>
<evidence type="ECO:0000256" key="2">
    <source>
        <dbReference type="ARBA" id="ARBA00023134"/>
    </source>
</evidence>
<evidence type="ECO:0000313" key="5">
    <source>
        <dbReference type="EMBL" id="CEG43798.1"/>
    </source>
</evidence>
<dbReference type="CDD" id="cd01899">
    <property type="entry name" value="Ygr210"/>
    <property type="match status" value="1"/>
</dbReference>
<dbReference type="Proteomes" id="UP000054928">
    <property type="component" value="Unassembled WGS sequence"/>
</dbReference>
<dbReference type="Pfam" id="PF08438">
    <property type="entry name" value="YGR210-like_G4"/>
    <property type="match status" value="1"/>
</dbReference>
<feature type="region of interest" description="Disordered" evidence="3">
    <location>
        <begin position="430"/>
        <end position="453"/>
    </location>
</feature>
<evidence type="ECO:0000256" key="1">
    <source>
        <dbReference type="ARBA" id="ARBA00022741"/>
    </source>
</evidence>
<name>A0A0P1ARH4_PLAHL</name>
<dbReference type="OrthoDB" id="545683at2759"/>
<dbReference type="GO" id="GO:0005737">
    <property type="term" value="C:cytoplasm"/>
    <property type="evidence" value="ECO:0007669"/>
    <property type="project" value="TreeGrafter"/>
</dbReference>
<sequence>MELIIGCVGKPSAGKSTFFNAVTDGNAKVGNFPFTTIEPNEGITYYITPCPCLKKQKTSVCTPRYGKCEQGMRSIPIKLLDIAGLLPGASQGAGLGNQFLDDLRHAHVLMHILDVSGHTNEKGEETKGYDPLNDAEWFDLEVEEWIFKNLWTRWTSIVRRHERTKSSLLTTLSHQFSGYGATSSLVMKVLDQMEVKEPVDLSLWKETQVRHLVSIFRTLRFPTILVLNKADQGDETDRNIERIVNKYGSERCFVASAAAECFLKQACKLHLIRYEPGAMTYTTFQDEKDQVETRFEPLKPILKPKIAKRLERIADLVLFRFGSTGVHAAINGAVGLADIVIVYPVKSLKSFATNMVPGSSNKGIFADAILVKRGTTIKEVAYRISHFVGSNFAYAEGEDGRRCAEDERITSSNFILKFTMNITSTQHVSTTSVQVQKDNKKGSKKSGKVSAQE</sequence>
<dbReference type="InterPro" id="IPR012675">
    <property type="entry name" value="Beta-grasp_dom_sf"/>
</dbReference>
<dbReference type="RefSeq" id="XP_024580167.1">
    <property type="nucleotide sequence ID" value="XM_024729829.1"/>
</dbReference>
<dbReference type="FunFam" id="1.10.8.470:FF:000001">
    <property type="entry name" value="GTP-binding protein homolog"/>
    <property type="match status" value="1"/>
</dbReference>
<keyword evidence="2" id="KW-0342">GTP-binding</keyword>
<dbReference type="GO" id="GO:0005525">
    <property type="term" value="F:GTP binding"/>
    <property type="evidence" value="ECO:0007669"/>
    <property type="project" value="UniProtKB-KW"/>
</dbReference>
<organism evidence="5 6">
    <name type="scientific">Plasmopara halstedii</name>
    <name type="common">Downy mildew of sunflower</name>
    <dbReference type="NCBI Taxonomy" id="4781"/>
    <lineage>
        <taxon>Eukaryota</taxon>
        <taxon>Sar</taxon>
        <taxon>Stramenopiles</taxon>
        <taxon>Oomycota</taxon>
        <taxon>Peronosporomycetes</taxon>
        <taxon>Peronosporales</taxon>
        <taxon>Peronosporaceae</taxon>
        <taxon>Plasmopara</taxon>
    </lineage>
</organism>